<dbReference type="CDD" id="cd00187">
    <property type="entry name" value="TOP4c"/>
    <property type="match status" value="1"/>
</dbReference>
<evidence type="ECO:0000256" key="4">
    <source>
        <dbReference type="ARBA" id="ARBA00022840"/>
    </source>
</evidence>
<dbReference type="SUPFAM" id="SSF56719">
    <property type="entry name" value="Type II DNA topoisomerase"/>
    <property type="match status" value="1"/>
</dbReference>
<dbReference type="Gene3D" id="1.10.268.10">
    <property type="entry name" value="Topoisomerase, domain 3"/>
    <property type="match status" value="1"/>
</dbReference>
<dbReference type="PATRIC" id="fig|1618619.3.peg.606"/>
<dbReference type="GO" id="GO:0005524">
    <property type="term" value="F:ATP binding"/>
    <property type="evidence" value="ECO:0007669"/>
    <property type="project" value="UniProtKB-UniRule"/>
</dbReference>
<dbReference type="GO" id="GO:0006265">
    <property type="term" value="P:DNA topological change"/>
    <property type="evidence" value="ECO:0007669"/>
    <property type="project" value="UniProtKB-UniRule"/>
</dbReference>
<dbReference type="Pfam" id="PF00521">
    <property type="entry name" value="DNA_topoisoIV"/>
    <property type="match status" value="1"/>
</dbReference>
<dbReference type="InterPro" id="IPR035516">
    <property type="entry name" value="Gyrase/topoIV_suA_C"/>
</dbReference>
<keyword evidence="9" id="KW-0963">Cytoplasm</keyword>
<evidence type="ECO:0000313" key="13">
    <source>
        <dbReference type="Proteomes" id="UP000034569"/>
    </source>
</evidence>
<dbReference type="PANTHER" id="PTHR43493">
    <property type="entry name" value="DNA GYRASE/TOPOISOMERASE SUBUNIT A"/>
    <property type="match status" value="1"/>
</dbReference>
<dbReference type="GO" id="GO:0005694">
    <property type="term" value="C:chromosome"/>
    <property type="evidence" value="ECO:0007669"/>
    <property type="project" value="InterPro"/>
</dbReference>
<organism evidence="12 13">
    <name type="scientific">Candidatus Azambacteria bacterium GW2011_GWC1_46_13</name>
    <dbReference type="NCBI Taxonomy" id="1618619"/>
    <lineage>
        <taxon>Bacteria</taxon>
        <taxon>Candidatus Azamiibacteriota</taxon>
    </lineage>
</organism>
<dbReference type="InterPro" id="IPR013758">
    <property type="entry name" value="Topo_IIA_A/C_ab"/>
</dbReference>
<protein>
    <recommendedName>
        <fullName evidence="9">DNA gyrase subunit A</fullName>
        <ecNumber evidence="9">5.6.2.2</ecNumber>
    </recommendedName>
</protein>
<dbReference type="FunFam" id="3.30.1360.40:FF:000002">
    <property type="entry name" value="DNA gyrase subunit A"/>
    <property type="match status" value="1"/>
</dbReference>
<dbReference type="InterPro" id="IPR050220">
    <property type="entry name" value="Type_II_DNA_Topoisomerases"/>
</dbReference>
<keyword evidence="5 9" id="KW-0799">Topoisomerase</keyword>
<dbReference type="PROSITE" id="PS52040">
    <property type="entry name" value="TOPO_IIA"/>
    <property type="match status" value="1"/>
</dbReference>
<feature type="active site" description="O-(5'-phospho-DNA)-tyrosine intermediate" evidence="9 10">
    <location>
        <position position="120"/>
    </location>
</feature>
<evidence type="ECO:0000256" key="1">
    <source>
        <dbReference type="ARBA" id="ARBA00000185"/>
    </source>
</evidence>
<feature type="domain" description="Topo IIA-type catalytic" evidence="11">
    <location>
        <begin position="32"/>
        <end position="499"/>
    </location>
</feature>
<dbReference type="InterPro" id="IPR002205">
    <property type="entry name" value="Topo_IIA_dom_A"/>
</dbReference>
<evidence type="ECO:0000256" key="3">
    <source>
        <dbReference type="ARBA" id="ARBA00022741"/>
    </source>
</evidence>
<comment type="subcellular location">
    <subcellularLocation>
        <location evidence="9">Cytoplasm</location>
    </subcellularLocation>
</comment>
<dbReference type="GO" id="GO:0005737">
    <property type="term" value="C:cytoplasm"/>
    <property type="evidence" value="ECO:0007669"/>
    <property type="project" value="UniProtKB-SubCell"/>
</dbReference>
<evidence type="ECO:0000256" key="7">
    <source>
        <dbReference type="ARBA" id="ARBA00023235"/>
    </source>
</evidence>
<sequence>MEIGKIKPKEITEEMQDSYLDYAMSVIVSRALPDVRDGLKPVHRRILYAMSEIGLNHTAKFRKSAAVVGEVMAKYHPHGDASIYEALVRMAQNFSLRYPLVNGQGNFGSIDGDNAAAMRYTECRLTQMGEELLADIEKETVDWQPNYDSTKQEPKFLPSKIPQLLLNGTTGIAVGMATSVPPHNLGELTDGLIHLIDRPKASVEDLLNFVKGPDFPTGGAIYNKKDVLAAYSTGRGPITTRGTVEILEKKAGQQFQIIVTEIPFLVNKSALIEHIADLVKDKRIEGIKNLRDESDREGMRIVIELKSDAAPQKVLNSLYKLTDLQKTFHLNMLALVEGIQPQVLSLKSILENFIKHRQEVVVKRSKFDLARAKERAHILEGMDKALDQIDAIIKAIKKSADKDEARQNLLKKFKFTEVQANAILEIKLQTLAGLERKKIEDELKEKKQFIKELTLLLADPKKILEAIKKELLELKGKYGDDRRTKVFASPIGEFKEEDLIPQEETVIILTHGGYVKRLKPSAYRMQKRGGKGTIGITTREEDAVEHFLSGYTHDNVLFFTTQGRVFQSHVYEIPEATRQARGKAVVNFLNLGPHETVTAVVTYGKTTENIFKHLVMATKNGIIKKTPVEDFASVRRSGLIAIKLKRDDILKWVKFSSGEDEVVLITSLGQAIRFNEKDIRPMGRNAAGVTGMRIKKGDELVGMDIVAKKREIAKKGYLLIITENGFGKRTALKAYRLQRRGGSGIKTAKITSKTGRIVSARIVSEEEKELIAISQKGQVLRTDFQNIKIAGRQTQGVTIMRLEKGDKVATITCL</sequence>
<dbReference type="SUPFAM" id="SSF101904">
    <property type="entry name" value="GyrA/ParC C-terminal domain-like"/>
    <property type="match status" value="1"/>
</dbReference>
<comment type="function">
    <text evidence="9">A type II topoisomerase that negatively supercoils closed circular double-stranded (ds) DNA in an ATP-dependent manner to modulate DNA topology and maintain chromosomes in an underwound state. Negative supercoiling favors strand separation, and DNA replication, transcription, recombination and repair, all of which involve strand separation. Also able to catalyze the interconversion of other topological isomers of dsDNA rings, including catenanes and knotted rings. Type II topoisomerases break and join 2 DNA strands simultaneously in an ATP-dependent manner.</text>
</comment>
<evidence type="ECO:0000313" key="12">
    <source>
        <dbReference type="EMBL" id="KKU20738.1"/>
    </source>
</evidence>
<name>A0A0G1QSK6_9BACT</name>
<dbReference type="NCBIfam" id="NF004043">
    <property type="entry name" value="PRK05560.1"/>
    <property type="match status" value="1"/>
</dbReference>
<dbReference type="InterPro" id="IPR005743">
    <property type="entry name" value="GyrA"/>
</dbReference>
<dbReference type="EMBL" id="LCLU01000039">
    <property type="protein sequence ID" value="KKU20738.1"/>
    <property type="molecule type" value="Genomic_DNA"/>
</dbReference>
<evidence type="ECO:0000256" key="2">
    <source>
        <dbReference type="ARBA" id="ARBA00008263"/>
    </source>
</evidence>
<gene>
    <name evidence="9" type="primary">gyrA</name>
    <name evidence="12" type="ORF">UX33_C0039G0002</name>
</gene>
<dbReference type="FunFam" id="1.10.268.10:FF:000001">
    <property type="entry name" value="DNA gyrase subunit A"/>
    <property type="match status" value="1"/>
</dbReference>
<dbReference type="FunFam" id="2.120.10.90:FF:000005">
    <property type="entry name" value="DNA topoisomerase 4 subunit A"/>
    <property type="match status" value="1"/>
</dbReference>
<dbReference type="Gene3D" id="3.90.199.10">
    <property type="entry name" value="Topoisomerase II, domain 5"/>
    <property type="match status" value="1"/>
</dbReference>
<keyword evidence="6 9" id="KW-0238">DNA-binding</keyword>
<reference evidence="12 13" key="1">
    <citation type="journal article" date="2015" name="Nature">
        <title>rRNA introns, odd ribosomes, and small enigmatic genomes across a large radiation of phyla.</title>
        <authorList>
            <person name="Brown C.T."/>
            <person name="Hug L.A."/>
            <person name="Thomas B.C."/>
            <person name="Sharon I."/>
            <person name="Castelle C.J."/>
            <person name="Singh A."/>
            <person name="Wilkins M.J."/>
            <person name="Williams K.H."/>
            <person name="Banfield J.F."/>
        </authorList>
    </citation>
    <scope>NUCLEOTIDE SEQUENCE [LARGE SCALE GENOMIC DNA]</scope>
</reference>
<feature type="short sequence motif" description="GyrA-box" evidence="9">
    <location>
        <begin position="526"/>
        <end position="532"/>
    </location>
</feature>
<dbReference type="NCBIfam" id="NF004044">
    <property type="entry name" value="PRK05561.1"/>
    <property type="match status" value="1"/>
</dbReference>
<dbReference type="GO" id="GO:0009330">
    <property type="term" value="C:DNA topoisomerase type II (double strand cut, ATP-hydrolyzing) complex"/>
    <property type="evidence" value="ECO:0007669"/>
    <property type="project" value="TreeGrafter"/>
</dbReference>
<comment type="similarity">
    <text evidence="2 9">Belongs to the type II topoisomerase GyrA/ParC subunit family.</text>
</comment>
<comment type="subunit">
    <text evidence="8">Heterotetramer composed of ParC and ParE.</text>
</comment>
<evidence type="ECO:0000256" key="6">
    <source>
        <dbReference type="ARBA" id="ARBA00023125"/>
    </source>
</evidence>
<dbReference type="InterPro" id="IPR013757">
    <property type="entry name" value="Topo_IIA_A_a_sf"/>
</dbReference>
<keyword evidence="7 9" id="KW-0413">Isomerase</keyword>
<dbReference type="GO" id="GO:0003677">
    <property type="term" value="F:DNA binding"/>
    <property type="evidence" value="ECO:0007669"/>
    <property type="project" value="UniProtKB-UniRule"/>
</dbReference>
<dbReference type="Gene3D" id="3.30.1360.40">
    <property type="match status" value="1"/>
</dbReference>
<dbReference type="HAMAP" id="MF_01897">
    <property type="entry name" value="GyrA"/>
    <property type="match status" value="1"/>
</dbReference>
<evidence type="ECO:0000256" key="5">
    <source>
        <dbReference type="ARBA" id="ARBA00023029"/>
    </source>
</evidence>
<keyword evidence="3 9" id="KW-0547">Nucleotide-binding</keyword>
<comment type="miscellaneous">
    <text evidence="9">Few gyrases are as efficient as E.coli at forming negative supercoils. Not all organisms have 2 type II topoisomerases; in organisms with a single type II topoisomerase this enzyme also has to decatenate newly replicated chromosomes.</text>
</comment>
<dbReference type="Pfam" id="PF03989">
    <property type="entry name" value="DNA_gyraseA_C"/>
    <property type="match status" value="6"/>
</dbReference>
<dbReference type="AlphaFoldDB" id="A0A0G1QSK6"/>
<keyword evidence="4 9" id="KW-0067">ATP-binding</keyword>
<dbReference type="SMART" id="SM00434">
    <property type="entry name" value="TOP4c"/>
    <property type="match status" value="1"/>
</dbReference>
<comment type="caution">
    <text evidence="12">The sequence shown here is derived from an EMBL/GenBank/DDBJ whole genome shotgun (WGS) entry which is preliminary data.</text>
</comment>
<dbReference type="Proteomes" id="UP000034569">
    <property type="component" value="Unassembled WGS sequence"/>
</dbReference>
<evidence type="ECO:0000259" key="11">
    <source>
        <dbReference type="PROSITE" id="PS52040"/>
    </source>
</evidence>
<dbReference type="InterPro" id="IPR013760">
    <property type="entry name" value="Topo_IIA-like_dom_sf"/>
</dbReference>
<dbReference type="FunFam" id="3.90.199.10:FF:000001">
    <property type="entry name" value="DNA gyrase subunit A"/>
    <property type="match status" value="1"/>
</dbReference>
<evidence type="ECO:0000256" key="10">
    <source>
        <dbReference type="PROSITE-ProRule" id="PRU01384"/>
    </source>
</evidence>
<dbReference type="GO" id="GO:0034335">
    <property type="term" value="F:DNA negative supercoiling activity"/>
    <property type="evidence" value="ECO:0007669"/>
    <property type="project" value="UniProtKB-ARBA"/>
</dbReference>
<dbReference type="Gene3D" id="2.120.10.90">
    <property type="entry name" value="DNA gyrase/topoisomerase IV, subunit A, C-terminal"/>
    <property type="match status" value="1"/>
</dbReference>
<dbReference type="GO" id="GO:0006261">
    <property type="term" value="P:DNA-templated DNA replication"/>
    <property type="evidence" value="ECO:0007669"/>
    <property type="project" value="UniProtKB-UniRule"/>
</dbReference>
<dbReference type="NCBIfam" id="TIGR01063">
    <property type="entry name" value="gyrA"/>
    <property type="match status" value="1"/>
</dbReference>
<comment type="catalytic activity">
    <reaction evidence="1 9 10">
        <text>ATP-dependent breakage, passage and rejoining of double-stranded DNA.</text>
        <dbReference type="EC" id="5.6.2.2"/>
    </reaction>
</comment>
<evidence type="ECO:0000256" key="8">
    <source>
        <dbReference type="ARBA" id="ARBA00063644"/>
    </source>
</evidence>
<dbReference type="EC" id="5.6.2.2" evidence="9"/>
<proteinExistence type="inferred from homology"/>
<dbReference type="PANTHER" id="PTHR43493:SF5">
    <property type="entry name" value="DNA GYRASE SUBUNIT A, CHLOROPLASTIC_MITOCHONDRIAL"/>
    <property type="match status" value="1"/>
</dbReference>
<accession>A0A0G1QSK6</accession>
<dbReference type="InterPro" id="IPR006691">
    <property type="entry name" value="GyrA/parC_rep"/>
</dbReference>
<comment type="subunit">
    <text evidence="9">Heterotetramer, composed of two GyrA and two GyrB chains. In the heterotetramer, GyrA contains the active site tyrosine that forms a transient covalent intermediate with DNA, while GyrB binds cofactors and catalyzes ATP hydrolysis.</text>
</comment>
<evidence type="ECO:0000256" key="9">
    <source>
        <dbReference type="HAMAP-Rule" id="MF_01897"/>
    </source>
</evidence>